<comment type="cofactor">
    <cofactor evidence="2">
        <name>Fe(2+)</name>
        <dbReference type="ChEBI" id="CHEBI:29033"/>
    </cofactor>
    <text evidence="2">Binds 1 Fe(2+) ion.</text>
</comment>
<evidence type="ECO:0000256" key="1">
    <source>
        <dbReference type="ARBA" id="ARBA00010759"/>
    </source>
</evidence>
<dbReference type="Pfam" id="PF01327">
    <property type="entry name" value="Pep_deformylase"/>
    <property type="match status" value="1"/>
</dbReference>
<evidence type="ECO:0000313" key="4">
    <source>
        <dbReference type="Proteomes" id="UP000594749"/>
    </source>
</evidence>
<dbReference type="HAMAP" id="MF_00163">
    <property type="entry name" value="Pep_deformylase"/>
    <property type="match status" value="1"/>
</dbReference>
<comment type="similarity">
    <text evidence="1 2">Belongs to the polypeptide deformylase family.</text>
</comment>
<dbReference type="OrthoDB" id="9804313at2"/>
<dbReference type="PIRSF" id="PIRSF004749">
    <property type="entry name" value="Pep_def"/>
    <property type="match status" value="1"/>
</dbReference>
<accession>A0A7M1LIN7</accession>
<dbReference type="PANTHER" id="PTHR10458">
    <property type="entry name" value="PEPTIDE DEFORMYLASE"/>
    <property type="match status" value="1"/>
</dbReference>
<comment type="function">
    <text evidence="2">Removes the formyl group from the N-terminal Met of newly synthesized proteins. Requires at least a dipeptide for an efficient rate of reaction. N-terminal L-methionine is a prerequisite for activity but the enzyme has broad specificity at other positions.</text>
</comment>
<dbReference type="EMBL" id="CP063078">
    <property type="protein sequence ID" value="QOQ87814.1"/>
    <property type="molecule type" value="Genomic_DNA"/>
</dbReference>
<evidence type="ECO:0000256" key="2">
    <source>
        <dbReference type="HAMAP-Rule" id="MF_00163"/>
    </source>
</evidence>
<dbReference type="NCBIfam" id="TIGR00079">
    <property type="entry name" value="pept_deformyl"/>
    <property type="match status" value="1"/>
</dbReference>
<sequence length="170" mass="19697">MILEVLTYPDKRLYEKSLEVTEFDEKLHKFLDDMYETMIAKKGIGLAAIQVGVPKRVLLVNLANEDGIQDKADLLEIINPEILSSDGEICYEEGCLSVPEFFEEVTRPEFIKLKFQDRFGKVCQLDANGLKAVCIQHEIDHLNGHLFIEKISFKNKKRFSKEYKEKLKKQ</sequence>
<comment type="catalytic activity">
    <reaction evidence="2">
        <text>N-terminal N-formyl-L-methionyl-[peptide] + H2O = N-terminal L-methionyl-[peptide] + formate</text>
        <dbReference type="Rhea" id="RHEA:24420"/>
        <dbReference type="Rhea" id="RHEA-COMP:10639"/>
        <dbReference type="Rhea" id="RHEA-COMP:10640"/>
        <dbReference type="ChEBI" id="CHEBI:15377"/>
        <dbReference type="ChEBI" id="CHEBI:15740"/>
        <dbReference type="ChEBI" id="CHEBI:49298"/>
        <dbReference type="ChEBI" id="CHEBI:64731"/>
        <dbReference type="EC" id="3.5.1.88"/>
    </reaction>
</comment>
<dbReference type="Proteomes" id="UP000594749">
    <property type="component" value="Chromosome"/>
</dbReference>
<dbReference type="SUPFAM" id="SSF56420">
    <property type="entry name" value="Peptide deformylase"/>
    <property type="match status" value="1"/>
</dbReference>
<organism evidence="3 4">
    <name type="scientific">Campylobacter corcagiensis</name>
    <dbReference type="NCBI Taxonomy" id="1448857"/>
    <lineage>
        <taxon>Bacteria</taxon>
        <taxon>Pseudomonadati</taxon>
        <taxon>Campylobacterota</taxon>
        <taxon>Epsilonproteobacteria</taxon>
        <taxon>Campylobacterales</taxon>
        <taxon>Campylobacteraceae</taxon>
        <taxon>Campylobacter</taxon>
    </lineage>
</organism>
<feature type="binding site" evidence="2">
    <location>
        <position position="141"/>
    </location>
    <ligand>
        <name>Fe cation</name>
        <dbReference type="ChEBI" id="CHEBI:24875"/>
    </ligand>
</feature>
<name>A0A7M1LIN7_9BACT</name>
<dbReference type="EC" id="3.5.1.88" evidence="2"/>
<dbReference type="GO" id="GO:0046872">
    <property type="term" value="F:metal ion binding"/>
    <property type="evidence" value="ECO:0007669"/>
    <property type="project" value="UniProtKB-KW"/>
</dbReference>
<dbReference type="GO" id="GO:0006412">
    <property type="term" value="P:translation"/>
    <property type="evidence" value="ECO:0007669"/>
    <property type="project" value="UniProtKB-UniRule"/>
</dbReference>
<dbReference type="RefSeq" id="WP_025802361.1">
    <property type="nucleotide sequence ID" value="NZ_CP053842.1"/>
</dbReference>
<keyword evidence="2" id="KW-0479">Metal-binding</keyword>
<feature type="binding site" evidence="2">
    <location>
        <position position="95"/>
    </location>
    <ligand>
        <name>Fe cation</name>
        <dbReference type="ChEBI" id="CHEBI:24875"/>
    </ligand>
</feature>
<protein>
    <recommendedName>
        <fullName evidence="2">Peptide deformylase</fullName>
        <shortName evidence="2">PDF</shortName>
        <ecNumber evidence="2">3.5.1.88</ecNumber>
    </recommendedName>
    <alternativeName>
        <fullName evidence="2">Polypeptide deformylase</fullName>
    </alternativeName>
</protein>
<dbReference type="PANTHER" id="PTHR10458:SF22">
    <property type="entry name" value="PEPTIDE DEFORMYLASE"/>
    <property type="match status" value="1"/>
</dbReference>
<evidence type="ECO:0000313" key="3">
    <source>
        <dbReference type="EMBL" id="QOQ87814.1"/>
    </source>
</evidence>
<dbReference type="InterPro" id="IPR023635">
    <property type="entry name" value="Peptide_deformylase"/>
</dbReference>
<dbReference type="InterPro" id="IPR036821">
    <property type="entry name" value="Peptide_deformylase_sf"/>
</dbReference>
<gene>
    <name evidence="2" type="primary">def</name>
    <name evidence="3" type="ORF">IMC76_03140</name>
</gene>
<keyword evidence="2" id="KW-0408">Iron</keyword>
<dbReference type="Gene3D" id="3.90.45.10">
    <property type="entry name" value="Peptide deformylase"/>
    <property type="match status" value="1"/>
</dbReference>
<feature type="active site" evidence="2">
    <location>
        <position position="138"/>
    </location>
</feature>
<dbReference type="AlphaFoldDB" id="A0A7M1LIN7"/>
<proteinExistence type="inferred from homology"/>
<dbReference type="NCBIfam" id="NF001159">
    <property type="entry name" value="PRK00150.1-3"/>
    <property type="match status" value="1"/>
</dbReference>
<keyword evidence="2 3" id="KW-0378">Hydrolase</keyword>
<feature type="binding site" evidence="2">
    <location>
        <position position="137"/>
    </location>
    <ligand>
        <name>Fe cation</name>
        <dbReference type="ChEBI" id="CHEBI:24875"/>
    </ligand>
</feature>
<keyword evidence="2" id="KW-0648">Protein biosynthesis</keyword>
<dbReference type="CDD" id="cd00487">
    <property type="entry name" value="Pep_deformylase"/>
    <property type="match status" value="1"/>
</dbReference>
<keyword evidence="4" id="KW-1185">Reference proteome</keyword>
<dbReference type="PRINTS" id="PR01576">
    <property type="entry name" value="PDEFORMYLASE"/>
</dbReference>
<dbReference type="GO" id="GO:0042586">
    <property type="term" value="F:peptide deformylase activity"/>
    <property type="evidence" value="ECO:0007669"/>
    <property type="project" value="UniProtKB-UniRule"/>
</dbReference>
<reference evidence="3 4" key="1">
    <citation type="submission" date="2020-10" db="EMBL/GenBank/DDBJ databases">
        <title>Campylobacter and Helicobacter PacBio genomes.</title>
        <authorList>
            <person name="Lane C."/>
        </authorList>
    </citation>
    <scope>NUCLEOTIDE SEQUENCE [LARGE SCALE GENOMIC DNA]</scope>
    <source>
        <strain evidence="3 4">2016D-0077</strain>
    </source>
</reference>